<dbReference type="EMBL" id="BJYS01000071">
    <property type="protein sequence ID" value="GEO07483.1"/>
    <property type="molecule type" value="Genomic_DNA"/>
</dbReference>
<evidence type="ECO:0000313" key="2">
    <source>
        <dbReference type="Proteomes" id="UP000321532"/>
    </source>
</evidence>
<comment type="caution">
    <text evidence="1">The sequence shown here is derived from an EMBL/GenBank/DDBJ whole genome shotgun (WGS) entry which is preliminary data.</text>
</comment>
<reference evidence="1 2" key="1">
    <citation type="submission" date="2019-07" db="EMBL/GenBank/DDBJ databases">
        <title>Whole genome shotgun sequence of Adhaeribacter aerolatus NBRC 106133.</title>
        <authorList>
            <person name="Hosoyama A."/>
            <person name="Uohara A."/>
            <person name="Ohji S."/>
            <person name="Ichikawa N."/>
        </authorList>
    </citation>
    <scope>NUCLEOTIDE SEQUENCE [LARGE SCALE GENOMIC DNA]</scope>
    <source>
        <strain evidence="1 2">NBRC 106133</strain>
    </source>
</reference>
<dbReference type="OrthoDB" id="791816at2"/>
<dbReference type="Proteomes" id="UP000321532">
    <property type="component" value="Unassembled WGS sequence"/>
</dbReference>
<sequence length="250" mass="29878">MHFINPYTDIYIEVKDLQLKTTFPFYKEVIWTFLKYLNNQLGLFKHRVNINFVNSDQQTGTRKFGSIYEYRIKVDGSIFLTKQEEEKRDFLLDIVYEAYCGLAKEHGWNIEAIDNAYQKAKRDNKGFSFQSDYKLSRNKNYAGALLLVLDGNYLIIDCSILDKSSNSLFETRLLETDEDNFSWWRRIKEYGWYDNNRFGLKFLSGDYWIVYNIQNQQIEEINNPKKQSIKEVEKFIKEIKPLRTTKIKAH</sequence>
<accession>A0A512B6A0</accession>
<dbReference type="AlphaFoldDB" id="A0A512B6A0"/>
<organism evidence="1 2">
    <name type="scientific">Adhaeribacter aerolatus</name>
    <dbReference type="NCBI Taxonomy" id="670289"/>
    <lineage>
        <taxon>Bacteria</taxon>
        <taxon>Pseudomonadati</taxon>
        <taxon>Bacteroidota</taxon>
        <taxon>Cytophagia</taxon>
        <taxon>Cytophagales</taxon>
        <taxon>Hymenobacteraceae</taxon>
        <taxon>Adhaeribacter</taxon>
    </lineage>
</organism>
<keyword evidence="2" id="KW-1185">Reference proteome</keyword>
<gene>
    <name evidence="1" type="ORF">AAE02nite_51470</name>
</gene>
<evidence type="ECO:0000313" key="1">
    <source>
        <dbReference type="EMBL" id="GEO07483.1"/>
    </source>
</evidence>
<dbReference type="RefSeq" id="WP_146905784.1">
    <property type="nucleotide sequence ID" value="NZ_BJYS01000071.1"/>
</dbReference>
<protein>
    <submittedName>
        <fullName evidence="1">Uncharacterized protein</fullName>
    </submittedName>
</protein>
<proteinExistence type="predicted"/>
<name>A0A512B6A0_9BACT</name>